<dbReference type="Proteomes" id="UP000001067">
    <property type="component" value="Unassembled WGS sequence"/>
</dbReference>
<dbReference type="PROSITE" id="PS50003">
    <property type="entry name" value="PH_DOMAIN"/>
    <property type="match status" value="1"/>
</dbReference>
<dbReference type="InterPro" id="IPR000904">
    <property type="entry name" value="Sec7_dom"/>
</dbReference>
<protein>
    <recommendedName>
        <fullName evidence="6">SEC7 domain protein</fullName>
    </recommendedName>
</protein>
<evidence type="ECO:0000259" key="3">
    <source>
        <dbReference type="PROSITE" id="PS50190"/>
    </source>
</evidence>
<keyword evidence="5" id="KW-1185">Reference proteome</keyword>
<dbReference type="PANTHER" id="PTHR10663">
    <property type="entry name" value="GUANYL-NUCLEOTIDE EXCHANGE FACTOR"/>
    <property type="match status" value="1"/>
</dbReference>
<dbReference type="CDD" id="cd00821">
    <property type="entry name" value="PH"/>
    <property type="match status" value="1"/>
</dbReference>
<feature type="region of interest" description="Disordered" evidence="1">
    <location>
        <begin position="386"/>
        <end position="458"/>
    </location>
</feature>
<dbReference type="InterPro" id="IPR035999">
    <property type="entry name" value="Sec7_dom_sf"/>
</dbReference>
<gene>
    <name evidence="4" type="ORF">PTT_08223</name>
</gene>
<feature type="region of interest" description="Disordered" evidence="1">
    <location>
        <begin position="938"/>
        <end position="957"/>
    </location>
</feature>
<dbReference type="InterPro" id="IPR011993">
    <property type="entry name" value="PH-like_dom_sf"/>
</dbReference>
<dbReference type="GO" id="GO:0005085">
    <property type="term" value="F:guanyl-nucleotide exchange factor activity"/>
    <property type="evidence" value="ECO:0007669"/>
    <property type="project" value="InterPro"/>
</dbReference>
<feature type="compositionally biased region" description="Basic residues" evidence="1">
    <location>
        <begin position="1261"/>
        <end position="1271"/>
    </location>
</feature>
<dbReference type="GO" id="GO:0032012">
    <property type="term" value="P:regulation of ARF protein signal transduction"/>
    <property type="evidence" value="ECO:0007669"/>
    <property type="project" value="InterPro"/>
</dbReference>
<feature type="compositionally biased region" description="Low complexity" evidence="1">
    <location>
        <begin position="1174"/>
        <end position="1184"/>
    </location>
</feature>
<feature type="compositionally biased region" description="Acidic residues" evidence="1">
    <location>
        <begin position="123"/>
        <end position="133"/>
    </location>
</feature>
<dbReference type="PROSITE" id="PS50190">
    <property type="entry name" value="SEC7"/>
    <property type="match status" value="1"/>
</dbReference>
<accession>E3RJB5</accession>
<feature type="compositionally biased region" description="Polar residues" evidence="1">
    <location>
        <begin position="1142"/>
        <end position="1152"/>
    </location>
</feature>
<dbReference type="CDD" id="cd00171">
    <property type="entry name" value="Sec7"/>
    <property type="match status" value="1"/>
</dbReference>
<dbReference type="InterPro" id="IPR001849">
    <property type="entry name" value="PH_domain"/>
</dbReference>
<dbReference type="SUPFAM" id="SSF50729">
    <property type="entry name" value="PH domain-like"/>
    <property type="match status" value="1"/>
</dbReference>
<dbReference type="SUPFAM" id="SSF48425">
    <property type="entry name" value="Sec7 domain"/>
    <property type="match status" value="1"/>
</dbReference>
<dbReference type="EMBL" id="GL533469">
    <property type="protein sequence ID" value="EFQ94185.1"/>
    <property type="molecule type" value="Genomic_DNA"/>
</dbReference>
<dbReference type="Pfam" id="PF00169">
    <property type="entry name" value="PH"/>
    <property type="match status" value="1"/>
</dbReference>
<feature type="compositionally biased region" description="Low complexity" evidence="1">
    <location>
        <begin position="1099"/>
        <end position="1109"/>
    </location>
</feature>
<reference evidence="4 5" key="1">
    <citation type="journal article" date="2010" name="Genome Biol.">
        <title>A first genome assembly of the barley fungal pathogen Pyrenophora teres f. teres.</title>
        <authorList>
            <person name="Ellwood S.R."/>
            <person name="Liu Z."/>
            <person name="Syme R.A."/>
            <person name="Lai Z."/>
            <person name="Hane J.K."/>
            <person name="Keiper F."/>
            <person name="Moffat C.S."/>
            <person name="Oliver R.P."/>
            <person name="Friesen T.L."/>
        </authorList>
    </citation>
    <scope>NUCLEOTIDE SEQUENCE [LARGE SCALE GENOMIC DNA]</scope>
    <source>
        <strain evidence="4 5">0-1</strain>
    </source>
</reference>
<dbReference type="Gene3D" id="2.30.29.30">
    <property type="entry name" value="Pleckstrin-homology domain (PH domain)/Phosphotyrosine-binding domain (PTB)"/>
    <property type="match status" value="1"/>
</dbReference>
<name>E3RJB5_PYRTT</name>
<dbReference type="Gene3D" id="1.10.1000.11">
    <property type="entry name" value="Arf Nucleotide-binding Site Opener,domain 2"/>
    <property type="match status" value="1"/>
</dbReference>
<dbReference type="OrthoDB" id="430364at2759"/>
<dbReference type="KEGG" id="pte:PTT_08223"/>
<feature type="compositionally biased region" description="Low complexity" evidence="1">
    <location>
        <begin position="1072"/>
        <end position="1086"/>
    </location>
</feature>
<evidence type="ECO:0000313" key="5">
    <source>
        <dbReference type="Proteomes" id="UP000001067"/>
    </source>
</evidence>
<feature type="domain" description="PH" evidence="2">
    <location>
        <begin position="788"/>
        <end position="915"/>
    </location>
</feature>
<dbReference type="HOGENOM" id="CLU_004694_0_0_1"/>
<dbReference type="SMART" id="SM00233">
    <property type="entry name" value="PH"/>
    <property type="match status" value="1"/>
</dbReference>
<feature type="compositionally biased region" description="Basic residues" evidence="1">
    <location>
        <begin position="182"/>
        <end position="194"/>
    </location>
</feature>
<dbReference type="Pfam" id="PF01369">
    <property type="entry name" value="Sec7"/>
    <property type="match status" value="1"/>
</dbReference>
<feature type="compositionally biased region" description="Basic and acidic residues" evidence="1">
    <location>
        <begin position="9"/>
        <end position="20"/>
    </location>
</feature>
<dbReference type="SMART" id="SM00222">
    <property type="entry name" value="Sec7"/>
    <property type="match status" value="1"/>
</dbReference>
<feature type="compositionally biased region" description="Low complexity" evidence="1">
    <location>
        <begin position="272"/>
        <end position="281"/>
    </location>
</feature>
<feature type="compositionally biased region" description="Polar residues" evidence="1">
    <location>
        <begin position="947"/>
        <end position="956"/>
    </location>
</feature>
<dbReference type="InterPro" id="IPR023394">
    <property type="entry name" value="Sec7_C_sf"/>
</dbReference>
<sequence>MPLRSLRPNRSERDLKRRSTLDPAGLFKRADKDTRFIQSTDNLGAARIAASEDGFRPTSSDVARPSTGHHGRPPPSPPLQQRTPNTRRFSLMRFRHASDSQLSAKAREHAAAADDDDGHHDGDDDDNDNDDDGAPPVPAVPAMSAVPAVPVHPAPPAIITTAPTVLEPEHAHEHDQEEKPTPRRSRMQHFTLRRRSFDPSLGEKPTPLRKSMDRKRKPLGFRRSQVNLLDDESARVSTSSQRPDVLTESRESAESTSSLAPPATRESESSKSDGSSGGHISFDQTPRPSHTSRTGSARFGFGRRKQRASLFPLPMKIEPPQFPDTAPATPRASTGARSIASTQHSPTGSSPPLTARRTHHGEAGAQTPPIPSSSQVALAAGALNLPSPGAGSLFRNDSYRSTRSARSSPNPNGQPRVGLRGRSSTMGSMGGHSDDAGSPTPPGGPSGRTSTSTAAGRSSFSNLFGLSARFRQNSEPYSPRHPSPAHGILGNSAFSSHQNSMNISRETLILPEREEGETPGRYLERIEANNFDKSVVASYLSRTDDPFLLAVLRSYMRKFAFFGDPIDMAIRKLLMQVELPKETQQIDRVLQGFADRYHECNPGIYINTDKAYFISFSIIILHTDVFNKNNKRKMQRPDYIKNSSCEGVSPDVLGCFYDNIVYTPFIHIEDEVDLKNITSKKSKRTAVLKGPMSDPTKKVSKEPLDPYTLIFEGKLDALRPTIRDVMQLDDPYNYTGTTATLDTKNIYKLFSKYGVIQIVSSRSRPEAFMSEAAQENPQGTSVGIVEMPVTKVGVLWRKDTKKKKARSPWQEWGAVLTRSGLSLFRNSTWAKNLMSQHDQHLKRGDGGPVVFQPALPDFKQDHIIPMDGAVALVDNTYKKHKHAFVMFSKSGEETFLADSEKDLNEWLGVLNYTAAFETLGVRSRGMIGGLYEGQKSRGMRRLESSHSTKTVATTSGDVPIQSGKIDNQFAQQMMDARKELMQVRITESEDKLTQAIKGLEARLRDARHLQILAPIQPKTRELVIHAAGRLSAKLKWTRIEIWRMKCHRDILAQELEDEKQGSMERQAQTTESQPQPAQSQLSPQQSRKASIAGGLARLTSKTSSVTSGSKPPPLSPGSLARPGTKSSRDTEFGGDETFRTPPETSRQSSPSDPSAHFHLPTMSFGHATSERRSSFASSSAHSPRMYPADHRPSISTTGDGTIDSDYDSDSEHGSQYATPPPGEAEEVDPKTPDFSPLEGPRTEAHGSDNEALTALTGSPRSRTKQRRSLHRTLRDSRGNSSHRRGHKSRDSASTIASDNTESEGLARSKGSFTVHGKKASVIQFGSDWHNMTAEERLKTKKQLQEASEAASADERDGSVISSGTATAFSPGSDGNEHSRNLSADTLKPRKLSADTTKQRHVSSQTITPSSFRESFKMGESDSDSASDMSDIAEESPIHPRTSGDQLKSLGGKAERPARSPRMTTV</sequence>
<feature type="compositionally biased region" description="Basic and acidic residues" evidence="1">
    <location>
        <begin position="167"/>
        <end position="181"/>
    </location>
</feature>
<organism evidence="5">
    <name type="scientific">Pyrenophora teres f. teres (strain 0-1)</name>
    <name type="common">Barley net blotch fungus</name>
    <name type="synonym">Drechslera teres f. teres</name>
    <dbReference type="NCBI Taxonomy" id="861557"/>
    <lineage>
        <taxon>Eukaryota</taxon>
        <taxon>Fungi</taxon>
        <taxon>Dikarya</taxon>
        <taxon>Ascomycota</taxon>
        <taxon>Pezizomycotina</taxon>
        <taxon>Dothideomycetes</taxon>
        <taxon>Pleosporomycetidae</taxon>
        <taxon>Pleosporales</taxon>
        <taxon>Pleosporineae</taxon>
        <taxon>Pleosporaceae</taxon>
        <taxon>Pyrenophora</taxon>
    </lineage>
</organism>
<feature type="compositionally biased region" description="Polar residues" evidence="1">
    <location>
        <begin position="331"/>
        <end position="352"/>
    </location>
</feature>
<feature type="region of interest" description="Disordered" evidence="1">
    <location>
        <begin position="48"/>
        <end position="372"/>
    </location>
</feature>
<feature type="region of interest" description="Disordered" evidence="1">
    <location>
        <begin position="1"/>
        <end position="26"/>
    </location>
</feature>
<dbReference type="PANTHER" id="PTHR10663:SF405">
    <property type="entry name" value="ARF GUANINE NUCLEOTIDE EXCHANGE FACTOR SYT1"/>
    <property type="match status" value="1"/>
</dbReference>
<feature type="domain" description="SEC7" evidence="3">
    <location>
        <begin position="484"/>
        <end position="671"/>
    </location>
</feature>
<evidence type="ECO:0000313" key="4">
    <source>
        <dbReference type="EMBL" id="EFQ94185.1"/>
    </source>
</evidence>
<dbReference type="STRING" id="861557.E3RJB5"/>
<evidence type="ECO:0008006" key="6">
    <source>
        <dbReference type="Google" id="ProtNLM"/>
    </source>
</evidence>
<feature type="compositionally biased region" description="Polar residues" evidence="1">
    <location>
        <begin position="1401"/>
        <end position="1412"/>
    </location>
</feature>
<feature type="compositionally biased region" description="Polar residues" evidence="1">
    <location>
        <begin position="1359"/>
        <end position="1369"/>
    </location>
</feature>
<proteinExistence type="predicted"/>
<feature type="compositionally biased region" description="Polar residues" evidence="1">
    <location>
        <begin position="399"/>
        <end position="413"/>
    </location>
</feature>
<dbReference type="eggNOG" id="KOG0929">
    <property type="taxonomic scope" value="Eukaryota"/>
</dbReference>
<feature type="compositionally biased region" description="Basic and acidic residues" evidence="1">
    <location>
        <begin position="105"/>
        <end position="122"/>
    </location>
</feature>
<feature type="compositionally biased region" description="Low complexity" evidence="1">
    <location>
        <begin position="447"/>
        <end position="458"/>
    </location>
</feature>
<feature type="region of interest" description="Disordered" evidence="1">
    <location>
        <begin position="1333"/>
        <end position="1465"/>
    </location>
</feature>
<feature type="compositionally biased region" description="Low complexity" evidence="1">
    <location>
        <begin position="140"/>
        <end position="149"/>
    </location>
</feature>
<evidence type="ECO:0000259" key="2">
    <source>
        <dbReference type="PROSITE" id="PS50003"/>
    </source>
</evidence>
<feature type="region of interest" description="Disordered" evidence="1">
    <location>
        <begin position="1057"/>
        <end position="1317"/>
    </location>
</feature>
<feature type="compositionally biased region" description="Polar residues" evidence="1">
    <location>
        <begin position="282"/>
        <end position="295"/>
    </location>
</feature>
<evidence type="ECO:0000256" key="1">
    <source>
        <dbReference type="SAM" id="MobiDB-lite"/>
    </source>
</evidence>